<evidence type="ECO:0000256" key="14">
    <source>
        <dbReference type="ARBA" id="ARBA00058021"/>
    </source>
</evidence>
<accession>A0A2Y9K0J5</accession>
<evidence type="ECO:0000256" key="13">
    <source>
        <dbReference type="ARBA" id="ARBA00024182"/>
    </source>
</evidence>
<reference evidence="23" key="1">
    <citation type="submission" date="2025-08" db="UniProtKB">
        <authorList>
            <consortium name="RefSeq"/>
        </authorList>
    </citation>
    <scope>IDENTIFICATION</scope>
    <source>
        <tissue evidence="23">Blood</tissue>
    </source>
</reference>
<feature type="compositionally biased region" description="Polar residues" evidence="18">
    <location>
        <begin position="2024"/>
        <end position="2038"/>
    </location>
</feature>
<keyword evidence="10 16" id="KW-0518">Myosin</keyword>
<dbReference type="GO" id="GO:1903028">
    <property type="term" value="P:positive regulation of opsonization"/>
    <property type="evidence" value="ECO:0007669"/>
    <property type="project" value="UniProtKB-ARBA"/>
</dbReference>
<comment type="similarity">
    <text evidence="3 16">Belongs to the TRAFAC class myosin-kinesin ATPase superfamily. Myosin family.</text>
</comment>
<evidence type="ECO:0000259" key="20">
    <source>
        <dbReference type="PROSITE" id="PS51456"/>
    </source>
</evidence>
<dbReference type="Proteomes" id="UP000248482">
    <property type="component" value="Unplaced"/>
</dbReference>
<keyword evidence="22" id="KW-1185">Reference proteome</keyword>
<evidence type="ECO:0000256" key="17">
    <source>
        <dbReference type="SAM" id="Coils"/>
    </source>
</evidence>
<dbReference type="GO" id="GO:0043030">
    <property type="term" value="P:regulation of macrophage activation"/>
    <property type="evidence" value="ECO:0007669"/>
    <property type="project" value="UniProtKB-ARBA"/>
</dbReference>
<dbReference type="FunFam" id="1.10.10.820:FF:000004">
    <property type="entry name" value="unconventional myosin-XVIIIa isoform X1"/>
    <property type="match status" value="1"/>
</dbReference>
<evidence type="ECO:0000259" key="21">
    <source>
        <dbReference type="PROSITE" id="PS51844"/>
    </source>
</evidence>
<evidence type="ECO:0000313" key="22">
    <source>
        <dbReference type="Proteomes" id="UP000248482"/>
    </source>
</evidence>
<feature type="compositionally biased region" description="Basic and acidic residues" evidence="18">
    <location>
        <begin position="1"/>
        <end position="17"/>
    </location>
</feature>
<dbReference type="Gene3D" id="1.20.5.1160">
    <property type="entry name" value="Vasodilator-stimulated phosphoprotein"/>
    <property type="match status" value="1"/>
</dbReference>
<feature type="compositionally biased region" description="Polar residues" evidence="18">
    <location>
        <begin position="1999"/>
        <end position="2008"/>
    </location>
</feature>
<dbReference type="FunFam" id="1.20.58.530:FF:000011">
    <property type="entry name" value="unconventional myosin-XVIIIa isoform X2"/>
    <property type="match status" value="1"/>
</dbReference>
<dbReference type="InterPro" id="IPR000048">
    <property type="entry name" value="IQ_motif_EF-hand-BS"/>
</dbReference>
<dbReference type="InterPro" id="IPR036961">
    <property type="entry name" value="Kinesin_motor_dom_sf"/>
</dbReference>
<sequence>MFNLMKKDKDKDGGRKEKKEKKEKKERMSAAELRSLEEMSLRRGFFNLNRSSKRESKTRLEISNPIPIKVASGSDLHLTDIDSDSNRGSVILDSGHLSTASSSDDLKGEEGSFRGSVLQRAAKFGSLAKQNSQMIVKRFSFSQRSRDESASETSTPSEHSAAPSPQVEVRTIEGQLVQHPGSGLTRPGPRSRVPELVMKRFPADLRLPPVVPLPPPALRELELQRRPTGDFGFSLRRTTMLDRGPEGQVYRRVVHFAEPGAGTKDLALGLVPGDRLVEINGHNVESKSRDEIVEMIRQSGDSVRLKVQPIPELSELSRSWLRSGDGPRREPADVKTEEQIAAEEAWYETEKVWLVHKDGFSLGSQLKSEELSLPEGKVRVKLDHDGAILDVDEDDVEKANAPSCDRLEDLASLVYLNESSVLHTLRQRYGASLLHTYAGPSLLVLSPRGAPAVYSEKVMHMFKGCRREDTAPHVYAVAQTAYRAMLMSRQDQSVILLGASGSGKTTSCQHLVQYLATIAGTSGNKVFSVEKWQALYSLLEAFGNSATIMNGNATRFSQILSLDFDQAGQVASASIQTMLLEKLRVARRPAGEATFNVFYYLLACGDGTLRTELHLNHLAENNVFGIVPLAKPEEKQKAAQQFSKLQTAMKVLGISPEEQKACWLILAAIYHLGAAGATKAGRRQFARHEWAQKSAYLLGCSLEELSSAIFKHQHKGGTLQRSTSFRQGPEESSLGDGTGPKLSALECLEGMASGLYSELFTLLVSLVNRALKSSQHSLCSMMIVDTPGFQNPEQGGSARGASFEELCHNYAQDRLQRLFHERTFVQELERYKEENIELAFDDLEPTVNDSVAAVDQASHQSLVRSLARTDEARGLLWLLEEEALVPGATEDALLERLFSYYGPQEGDKKGQSPLLRSSKPHHFLLGHSHGTNWVEYNVAGWLSYTKQNPATQNAPRLLQDSQKKIISNLFLGRAGSATVLSGSIAGLEGGSQLALRRATSMRKTFTTGMAAVKKKSLCIQIKLQVDALIDTIKKSKLHFVHCFLPVAEGWAGEPRSAASRRVSSSSELDLPSGEHCEAGLLQLDVPLLRAQLRGSRLLDAMRMYRQGYPDHMVFSEFRRRFDVLAPHLTKKHGRNYIVVDERRAVEELLESLDLEKSSCCMGLSRVFFRAGTLARLEEQRDEQTSRNLTLFQAACRGYLARQHFKKKKIQDLAIRCVQKNIKKNKGVKDWAWWKLFTTVRPLIEVQLSEEQIRNKDEEIQQLRNKLEKVEKERNELRLNNDRLETRISELTSELTDERNTGESASQLLDAEAAERLRAEKEMKELQTQYDALKKQMEVMEMEVMEARLIRAAEINGEVDDDDTGGEWRLKYERAVREVDFTKKRLQQEFEDKLEVEQQNKRQLERRLGDLQADSDESQRALQQLKKKCQRLTAELQDTKLHLEGQQVRNHELEKKQRRFDSELSQAHEEAQREKLQREKLQREKDTLLAEAFSLKQQLEEKDMDIAGFTQKVVSLEAELQDISSQESKDEASLAKVKKQLRDLEAKVKDQEEELDEQAGTIQMLEQAKLRLEMEMERMRQTHSKEVESRDEEVEEARQSCQKKLKQMEVQLEEEYEDKQKVLREKRELESKLATLSDQVSQRDLETEKRLRKDLKRTKALLADAQIMLDHLKNNAPSKREIAQLKNQLEESEFTCAAAVKARKAMEVEIEDLHLQIDDIAKAKTALEEQLSRLQREKNEIQSRLEEDQEDMNELMKKHKAAVAQASRDLAQMNDLQAQLEEANKEKQELQEKLQALQSQVEFLEQSMVDKSLVSRQEAKIRELETRLEFERTQVKRLESLASRLKENMEKLTEERDQRTAAENREKEQNKRLQRQLRDTKEEMGELSRKEAEASRKKHELEMDLESLEAANQSLQADLKLAFKRIGDLQAAIEDEMESDENEELITSLQDMVTKYQKRKNKPEGDSDVDSELEDRVDGVKSWLSKNKGPSKAASDDGSLKSSSPTSYWKSLAPDRSDDEHDPLDSTSRPRYSHNYLSDSDTEARPTETNA</sequence>
<dbReference type="FunFam" id="1.20.120.720:FF:000007">
    <property type="entry name" value="unconventional myosin-XVIIIa isoform X2"/>
    <property type="match status" value="1"/>
</dbReference>
<keyword evidence="12" id="KW-0206">Cytoskeleton</keyword>
<gene>
    <name evidence="23" type="primary">LOC111151512</name>
</gene>
<evidence type="ECO:0000259" key="19">
    <source>
        <dbReference type="PROSITE" id="PS50106"/>
    </source>
</evidence>
<dbReference type="InterPro" id="IPR036034">
    <property type="entry name" value="PDZ_sf"/>
</dbReference>
<dbReference type="FunFam" id="4.10.270.10:FF:000002">
    <property type="entry name" value="unconventional myosin-XVIIIa isoform X1"/>
    <property type="match status" value="1"/>
</dbReference>
<dbReference type="FunFam" id="3.40.850.10:FF:000020">
    <property type="entry name" value="unconventional myosin-XVIIIa isoform X1"/>
    <property type="match status" value="1"/>
</dbReference>
<feature type="region of interest" description="Disordered" evidence="18">
    <location>
        <begin position="1954"/>
        <end position="2050"/>
    </location>
</feature>
<keyword evidence="6 16" id="KW-0547">Nucleotide-binding</keyword>
<name>A0A2Y9K0J5_ENHLU</name>
<dbReference type="CDD" id="cd06747">
    <property type="entry name" value="PDZ_MYO18-like"/>
    <property type="match status" value="1"/>
</dbReference>
<dbReference type="SUPFAM" id="SSF90257">
    <property type="entry name" value="Myosin rod fragments"/>
    <property type="match status" value="1"/>
</dbReference>
<dbReference type="Gene3D" id="1.20.120.720">
    <property type="entry name" value="Myosin VI head, motor domain, U50 subdomain"/>
    <property type="match status" value="1"/>
</dbReference>
<dbReference type="GO" id="GO:0032982">
    <property type="term" value="C:myosin filament"/>
    <property type="evidence" value="ECO:0007669"/>
    <property type="project" value="TreeGrafter"/>
</dbReference>
<dbReference type="Pfam" id="PF01576">
    <property type="entry name" value="Myosin_tail_1"/>
    <property type="match status" value="1"/>
</dbReference>
<dbReference type="InterPro" id="IPR001478">
    <property type="entry name" value="PDZ"/>
</dbReference>
<dbReference type="PROSITE" id="PS51456">
    <property type="entry name" value="MYOSIN_MOTOR"/>
    <property type="match status" value="1"/>
</dbReference>
<evidence type="ECO:0000256" key="3">
    <source>
        <dbReference type="ARBA" id="ARBA00008314"/>
    </source>
</evidence>
<feature type="region of interest" description="Disordered" evidence="18">
    <location>
        <begin position="1446"/>
        <end position="1478"/>
    </location>
</feature>
<evidence type="ECO:0000256" key="9">
    <source>
        <dbReference type="ARBA" id="ARBA00023054"/>
    </source>
</evidence>
<dbReference type="FunFam" id="2.30.42.10:FF:000059">
    <property type="entry name" value="unconventional myosin-XVIIIa isoform X1"/>
    <property type="match status" value="1"/>
</dbReference>
<feature type="region of interest" description="Disordered" evidence="18">
    <location>
        <begin position="719"/>
        <end position="738"/>
    </location>
</feature>
<dbReference type="InterPro" id="IPR004009">
    <property type="entry name" value="SH3_Myosin"/>
</dbReference>
<dbReference type="SMART" id="SM00228">
    <property type="entry name" value="PDZ"/>
    <property type="match status" value="1"/>
</dbReference>
<dbReference type="PANTHER" id="PTHR45615">
    <property type="entry name" value="MYOSIN HEAVY CHAIN, NON-MUSCLE"/>
    <property type="match status" value="1"/>
</dbReference>
<dbReference type="InterPro" id="IPR057772">
    <property type="entry name" value="SH3_Myo18a"/>
</dbReference>
<feature type="domain" description="PDZ" evidence="19">
    <location>
        <begin position="220"/>
        <end position="311"/>
    </location>
</feature>
<dbReference type="Gene3D" id="4.10.270.10">
    <property type="entry name" value="Myosin, subunit A"/>
    <property type="match status" value="1"/>
</dbReference>
<feature type="region of interest" description="Disordered" evidence="18">
    <location>
        <begin position="1"/>
        <end position="33"/>
    </location>
</feature>
<evidence type="ECO:0000256" key="1">
    <source>
        <dbReference type="ARBA" id="ARBA00004267"/>
    </source>
</evidence>
<comment type="caution">
    <text evidence="16">Lacks conserved residue(s) required for the propagation of feature annotation.</text>
</comment>
<evidence type="ECO:0000256" key="6">
    <source>
        <dbReference type="ARBA" id="ARBA00022741"/>
    </source>
</evidence>
<dbReference type="GO" id="GO:0005794">
    <property type="term" value="C:Golgi apparatus"/>
    <property type="evidence" value="ECO:0007669"/>
    <property type="project" value="UniProtKB-SubCell"/>
</dbReference>
<comment type="subcellular location">
    <subcellularLocation>
        <location evidence="1">Cytoplasm</location>
        <location evidence="1">Cytoskeleton</location>
        <location evidence="1">Microtubule organizing center</location>
    </subcellularLocation>
    <subcellularLocation>
        <location evidence="2">Golgi apparatus</location>
        <location evidence="2">trans-Golgi network</location>
    </subcellularLocation>
    <subcellularLocation>
        <location evidence="13">Golgi outpost</location>
    </subcellularLocation>
</comment>
<feature type="coiled-coil region" evidence="17">
    <location>
        <begin position="1245"/>
        <end position="1349"/>
    </location>
</feature>
<dbReference type="InterPro" id="IPR027417">
    <property type="entry name" value="P-loop_NTPase"/>
</dbReference>
<evidence type="ECO:0000256" key="12">
    <source>
        <dbReference type="ARBA" id="ARBA00023212"/>
    </source>
</evidence>
<evidence type="ECO:0000313" key="23">
    <source>
        <dbReference type="RefSeq" id="XP_022365254.1"/>
    </source>
</evidence>
<dbReference type="PROSITE" id="PS50106">
    <property type="entry name" value="PDZ"/>
    <property type="match status" value="1"/>
</dbReference>
<feature type="region of interest" description="Disordered" evidence="18">
    <location>
        <begin position="140"/>
        <end position="167"/>
    </location>
</feature>
<feature type="domain" description="Myosin motor" evidence="20">
    <location>
        <begin position="405"/>
        <end position="1181"/>
    </location>
</feature>
<dbReference type="GeneID" id="111151512"/>
<dbReference type="PROSITE" id="PS51844">
    <property type="entry name" value="SH3_LIKE"/>
    <property type="match status" value="1"/>
</dbReference>
<dbReference type="InterPro" id="IPR002928">
    <property type="entry name" value="Myosin_tail"/>
</dbReference>
<organism evidence="22 23">
    <name type="scientific">Enhydra lutris kenyoni</name>
    <name type="common">northern sea otter</name>
    <dbReference type="NCBI Taxonomy" id="391180"/>
    <lineage>
        <taxon>Eukaryota</taxon>
        <taxon>Metazoa</taxon>
        <taxon>Chordata</taxon>
        <taxon>Craniata</taxon>
        <taxon>Vertebrata</taxon>
        <taxon>Euteleostomi</taxon>
        <taxon>Mammalia</taxon>
        <taxon>Eutheria</taxon>
        <taxon>Laurasiatheria</taxon>
        <taxon>Carnivora</taxon>
        <taxon>Caniformia</taxon>
        <taxon>Musteloidea</taxon>
        <taxon>Mustelidae</taxon>
        <taxon>Lutrinae</taxon>
        <taxon>Enhydra</taxon>
    </lineage>
</organism>
<dbReference type="FunFam" id="3.30.70.1590:FF:000004">
    <property type="entry name" value="unconventional myosin-XVIIIa isoform X1"/>
    <property type="match status" value="1"/>
</dbReference>
<dbReference type="Gene3D" id="1.20.58.530">
    <property type="match status" value="1"/>
</dbReference>
<feature type="domain" description="Myosin N-terminal SH3-like" evidence="21">
    <location>
        <begin position="349"/>
        <end position="401"/>
    </location>
</feature>
<comment type="function">
    <text evidence="14">May link Golgi membranes to the cytoskeleton and participate in the tensile force required for vesicle budding from the Golgi. Thereby, may play a role in Golgi membrane trafficking and could indirectly give its flattened shape to the Golgi apparatus. Alternatively, in concert with LURAP1 and CDC42BPA/CDC42BPB, has been involved in modulating lamellar actomyosin retrograde flow that is crucial to cell protrusion and migration. May be involved in the maintenance of the stromal cell architectures required for cell to cell contact. Regulates trafficking, expression, and activation of innate immune receptors on macrophages. Plays a role to suppress inflammatory responsiveness of macrophages via a mechanism that modulates CD14 trafficking. Acts as a receptor of surfactant-associated protein A (SFTPA1/SP-A) and plays an important role in internalization and clearance of SFTPA1-opsonized S.aureus by alveolar macrophages. Strongly enhances natural killer cell cytotoxicity.</text>
</comment>
<dbReference type="InterPro" id="IPR001609">
    <property type="entry name" value="Myosin_head_motor_dom-like"/>
</dbReference>
<dbReference type="GO" id="GO:0005815">
    <property type="term" value="C:microtubule organizing center"/>
    <property type="evidence" value="ECO:0007669"/>
    <property type="project" value="UniProtKB-SubCell"/>
</dbReference>
<dbReference type="GO" id="GO:0031032">
    <property type="term" value="P:actomyosin structure organization"/>
    <property type="evidence" value="ECO:0007669"/>
    <property type="project" value="TreeGrafter"/>
</dbReference>
<dbReference type="Gene3D" id="2.30.42.10">
    <property type="match status" value="1"/>
</dbReference>
<evidence type="ECO:0000256" key="7">
    <source>
        <dbReference type="ARBA" id="ARBA00022840"/>
    </source>
</evidence>
<dbReference type="SUPFAM" id="SSF52540">
    <property type="entry name" value="P-loop containing nucleoside triphosphate hydrolases"/>
    <property type="match status" value="1"/>
</dbReference>
<evidence type="ECO:0000256" key="5">
    <source>
        <dbReference type="ARBA" id="ARBA00022553"/>
    </source>
</evidence>
<dbReference type="FunFam" id="1.20.5.1160:FF:000006">
    <property type="entry name" value="Myosin-XVIIIa isoform a"/>
    <property type="match status" value="1"/>
</dbReference>
<dbReference type="PANTHER" id="PTHR45615:SF13">
    <property type="entry name" value="UNCONVENTIONAL MYOSIN-XVIIIA"/>
    <property type="match status" value="1"/>
</dbReference>
<dbReference type="Pfam" id="PF00595">
    <property type="entry name" value="PDZ"/>
    <property type="match status" value="1"/>
</dbReference>
<proteinExistence type="inferred from homology"/>
<evidence type="ECO:0000256" key="2">
    <source>
        <dbReference type="ARBA" id="ARBA00004601"/>
    </source>
</evidence>
<dbReference type="Gene3D" id="1.10.10.820">
    <property type="match status" value="1"/>
</dbReference>
<dbReference type="PRINTS" id="PR00193">
    <property type="entry name" value="MYOSINHEAVY"/>
</dbReference>
<dbReference type="InterPro" id="IPR036064">
    <property type="entry name" value="MYSc_Myo18"/>
</dbReference>
<keyword evidence="9 17" id="KW-0175">Coiled coil</keyword>
<keyword evidence="7 16" id="KW-0067">ATP-binding</keyword>
<feature type="region of interest" description="Disordered" evidence="18">
    <location>
        <begin position="1848"/>
        <end position="1898"/>
    </location>
</feature>
<evidence type="ECO:0000256" key="4">
    <source>
        <dbReference type="ARBA" id="ARBA00022490"/>
    </source>
</evidence>
<evidence type="ECO:0000256" key="15">
    <source>
        <dbReference type="ARBA" id="ARBA00073449"/>
    </source>
</evidence>
<dbReference type="GO" id="GO:0016460">
    <property type="term" value="C:myosin II complex"/>
    <property type="evidence" value="ECO:0007669"/>
    <property type="project" value="TreeGrafter"/>
</dbReference>
<keyword evidence="8" id="KW-0333">Golgi apparatus</keyword>
<dbReference type="Gene3D" id="3.30.70.1590">
    <property type="match status" value="1"/>
</dbReference>
<evidence type="ECO:0000256" key="18">
    <source>
        <dbReference type="SAM" id="MobiDB-lite"/>
    </source>
</evidence>
<dbReference type="Pfam" id="PF00063">
    <property type="entry name" value="Myosin_head"/>
    <property type="match status" value="2"/>
</dbReference>
<dbReference type="SMART" id="SM00015">
    <property type="entry name" value="IQ"/>
    <property type="match status" value="1"/>
</dbReference>
<keyword evidence="4" id="KW-0963">Cytoplasm</keyword>
<dbReference type="Gene3D" id="3.40.850.10">
    <property type="entry name" value="Kinesin motor domain"/>
    <property type="match status" value="1"/>
</dbReference>
<dbReference type="GO" id="GO:0051015">
    <property type="term" value="F:actin filament binding"/>
    <property type="evidence" value="ECO:0007669"/>
    <property type="project" value="TreeGrafter"/>
</dbReference>
<keyword evidence="11 16" id="KW-0505">Motor protein</keyword>
<dbReference type="PROSITE" id="PS50096">
    <property type="entry name" value="IQ"/>
    <property type="match status" value="1"/>
</dbReference>
<feature type="binding site" evidence="16">
    <location>
        <begin position="498"/>
        <end position="505"/>
    </location>
    <ligand>
        <name>ATP</name>
        <dbReference type="ChEBI" id="CHEBI:30616"/>
    </ligand>
</feature>
<dbReference type="CDD" id="cd01386">
    <property type="entry name" value="MYSc_Myo18"/>
    <property type="match status" value="1"/>
</dbReference>
<feature type="compositionally biased region" description="Basic and acidic residues" evidence="18">
    <location>
        <begin position="23"/>
        <end position="33"/>
    </location>
</feature>
<dbReference type="Pfam" id="PF24556">
    <property type="entry name" value="SH3_Myosin-XVIIIa"/>
    <property type="match status" value="1"/>
</dbReference>
<evidence type="ECO:0000256" key="11">
    <source>
        <dbReference type="ARBA" id="ARBA00023175"/>
    </source>
</evidence>
<evidence type="ECO:0000256" key="8">
    <source>
        <dbReference type="ARBA" id="ARBA00023034"/>
    </source>
</evidence>
<evidence type="ECO:0000256" key="10">
    <source>
        <dbReference type="ARBA" id="ARBA00023123"/>
    </source>
</evidence>
<keyword evidence="16" id="KW-0009">Actin-binding</keyword>
<feature type="compositionally biased region" description="Basic and acidic residues" evidence="18">
    <location>
        <begin position="2041"/>
        <end position="2050"/>
    </location>
</feature>
<dbReference type="GO" id="GO:0003774">
    <property type="term" value="F:cytoskeletal motor activity"/>
    <property type="evidence" value="ECO:0007669"/>
    <property type="project" value="UniProtKB-UniRule"/>
</dbReference>
<protein>
    <recommendedName>
        <fullName evidence="15">Unconventional myosin-XVIIIa</fullName>
    </recommendedName>
</protein>
<dbReference type="GO" id="GO:0005524">
    <property type="term" value="F:ATP binding"/>
    <property type="evidence" value="ECO:0007669"/>
    <property type="project" value="UniProtKB-UniRule"/>
</dbReference>
<dbReference type="SMART" id="SM00242">
    <property type="entry name" value="MYSc"/>
    <property type="match status" value="1"/>
</dbReference>
<dbReference type="SUPFAM" id="SSF50156">
    <property type="entry name" value="PDZ domain-like"/>
    <property type="match status" value="1"/>
</dbReference>
<evidence type="ECO:0000256" key="16">
    <source>
        <dbReference type="PROSITE-ProRule" id="PRU00782"/>
    </source>
</evidence>
<keyword evidence="5" id="KW-0597">Phosphoprotein</keyword>
<dbReference type="RefSeq" id="XP_022365254.1">
    <property type="nucleotide sequence ID" value="XM_022509546.1"/>
</dbReference>